<protein>
    <recommendedName>
        <fullName evidence="4">Lipoprotein</fullName>
    </recommendedName>
</protein>
<reference evidence="2 3" key="1">
    <citation type="submission" date="2022-01" db="EMBL/GenBank/DDBJ databases">
        <title>Flavihumibacter sp. nov., isolated from sediment of a river.</title>
        <authorList>
            <person name="Liu H."/>
        </authorList>
    </citation>
    <scope>NUCLEOTIDE SEQUENCE [LARGE SCALE GENOMIC DNA]</scope>
    <source>
        <strain evidence="2 3">RY-1</strain>
    </source>
</reference>
<evidence type="ECO:0008006" key="4">
    <source>
        <dbReference type="Google" id="ProtNLM"/>
    </source>
</evidence>
<name>A0ABS9BNG9_9BACT</name>
<evidence type="ECO:0000313" key="2">
    <source>
        <dbReference type="EMBL" id="MCF1716602.1"/>
    </source>
</evidence>
<sequence>MKMNHPKKSLFLIATAALVIGFSSCSKNNDTQVDRDPELTQATVEAEAEAELMYDDVFNNVMGADQQVAIGGTGVFQSANSDQPGPLQSTCFTLTLSKTGDGFPITVTVDFGSEGCLGRDGRTRKGKFSTIYTGHMILPGSKATTTFTNYYVNGVKVEGTHTLENKSTANQWAFETRVIDGKLSRENGNQINWNRVRTFTMISGSGTPYVPTDDVFAITSNGSGTVTIGDKTGTWTSTTTTPLEKAFSCRWISAGTQEIQRLNGRKASLDFGNGECDNKATITVNGVSREITLK</sequence>
<dbReference type="EMBL" id="JAKEVY010000005">
    <property type="protein sequence ID" value="MCF1716602.1"/>
    <property type="molecule type" value="Genomic_DNA"/>
</dbReference>
<evidence type="ECO:0000256" key="1">
    <source>
        <dbReference type="SAM" id="SignalP"/>
    </source>
</evidence>
<keyword evidence="1" id="KW-0732">Signal</keyword>
<accession>A0ABS9BNG9</accession>
<comment type="caution">
    <text evidence="2">The sequence shown here is derived from an EMBL/GenBank/DDBJ whole genome shotgun (WGS) entry which is preliminary data.</text>
</comment>
<dbReference type="RefSeq" id="WP_234867914.1">
    <property type="nucleotide sequence ID" value="NZ_JAKEVY010000005.1"/>
</dbReference>
<proteinExistence type="predicted"/>
<dbReference type="Proteomes" id="UP001200145">
    <property type="component" value="Unassembled WGS sequence"/>
</dbReference>
<dbReference type="PROSITE" id="PS51257">
    <property type="entry name" value="PROKAR_LIPOPROTEIN"/>
    <property type="match status" value="1"/>
</dbReference>
<feature type="chain" id="PRO_5046701764" description="Lipoprotein" evidence="1">
    <location>
        <begin position="29"/>
        <end position="294"/>
    </location>
</feature>
<feature type="signal peptide" evidence="1">
    <location>
        <begin position="1"/>
        <end position="28"/>
    </location>
</feature>
<gene>
    <name evidence="2" type="ORF">L0U88_18310</name>
</gene>
<evidence type="ECO:0000313" key="3">
    <source>
        <dbReference type="Proteomes" id="UP001200145"/>
    </source>
</evidence>
<keyword evidence="3" id="KW-1185">Reference proteome</keyword>
<organism evidence="2 3">
    <name type="scientific">Flavihumibacter fluminis</name>
    <dbReference type="NCBI Taxonomy" id="2909236"/>
    <lineage>
        <taxon>Bacteria</taxon>
        <taxon>Pseudomonadati</taxon>
        <taxon>Bacteroidota</taxon>
        <taxon>Chitinophagia</taxon>
        <taxon>Chitinophagales</taxon>
        <taxon>Chitinophagaceae</taxon>
        <taxon>Flavihumibacter</taxon>
    </lineage>
</organism>